<feature type="chain" id="PRO_5030748660" description="Ricin B lectin domain-containing protein" evidence="1">
    <location>
        <begin position="23"/>
        <end position="628"/>
    </location>
</feature>
<evidence type="ECO:0000313" key="3">
    <source>
        <dbReference type="EMBL" id="NUT86507.1"/>
    </source>
</evidence>
<feature type="domain" description="Ricin B lectin" evidence="2">
    <location>
        <begin position="454"/>
        <end position="569"/>
    </location>
</feature>
<dbReference type="InterPro" id="IPR035992">
    <property type="entry name" value="Ricin_B-like_lectins"/>
</dbReference>
<evidence type="ECO:0000313" key="4">
    <source>
        <dbReference type="Proteomes" id="UP000536720"/>
    </source>
</evidence>
<accession>A0A7Y5Z3Z2</accession>
<keyword evidence="1" id="KW-0732">Signal</keyword>
<dbReference type="EMBL" id="JABFMR010000005">
    <property type="protein sequence ID" value="NUT86507.1"/>
    <property type="molecule type" value="Genomic_DNA"/>
</dbReference>
<dbReference type="PROSITE" id="PS50231">
    <property type="entry name" value="RICIN_B_LECTIN"/>
    <property type="match status" value="1"/>
</dbReference>
<dbReference type="Pfam" id="PF00652">
    <property type="entry name" value="Ricin_B_lectin"/>
    <property type="match status" value="1"/>
</dbReference>
<dbReference type="SUPFAM" id="SSF50370">
    <property type="entry name" value="Ricin B-like lectins"/>
    <property type="match status" value="1"/>
</dbReference>
<evidence type="ECO:0000256" key="1">
    <source>
        <dbReference type="SAM" id="SignalP"/>
    </source>
</evidence>
<gene>
    <name evidence="3" type="ORF">HNO91_08740</name>
</gene>
<dbReference type="RefSeq" id="WP_175362258.1">
    <property type="nucleotide sequence ID" value="NZ_JABFMR010000005.1"/>
</dbReference>
<protein>
    <recommendedName>
        <fullName evidence="2">Ricin B lectin domain-containing protein</fullName>
    </recommendedName>
</protein>
<dbReference type="CDD" id="cd23423">
    <property type="entry name" value="beta-trefoil_Ricin_hemolysin"/>
    <property type="match status" value="1"/>
</dbReference>
<reference evidence="3 4" key="1">
    <citation type="journal article" date="2020" name="Front. Plant Sci.">
        <title>Isolation of Rhizosphere Bacteria That Improve Quality and Water Stress Tolerance in Greenhouse Ornamentals.</title>
        <authorList>
            <person name="Nordstedt N.P."/>
            <person name="Jones M.L."/>
        </authorList>
    </citation>
    <scope>NUCLEOTIDE SEQUENCE [LARGE SCALE GENOMIC DNA]</scope>
    <source>
        <strain evidence="3 4">C7D2</strain>
    </source>
</reference>
<feature type="signal peptide" evidence="1">
    <location>
        <begin position="1"/>
        <end position="22"/>
    </location>
</feature>
<dbReference type="Gene3D" id="2.70.240.20">
    <property type="entry name" value="Leukocidin/Hemolysin toxin, cytolysin domain"/>
    <property type="match status" value="1"/>
</dbReference>
<organism evidence="3 4">
    <name type="scientific">Pseudomonas corrugata</name>
    <dbReference type="NCBI Taxonomy" id="47879"/>
    <lineage>
        <taxon>Bacteria</taxon>
        <taxon>Pseudomonadati</taxon>
        <taxon>Pseudomonadota</taxon>
        <taxon>Gammaproteobacteria</taxon>
        <taxon>Pseudomonadales</taxon>
        <taxon>Pseudomonadaceae</taxon>
        <taxon>Pseudomonas</taxon>
    </lineage>
</organism>
<dbReference type="Proteomes" id="UP000536720">
    <property type="component" value="Unassembled WGS sequence"/>
</dbReference>
<comment type="caution">
    <text evidence="3">The sequence shown here is derived from an EMBL/GenBank/DDBJ whole genome shotgun (WGS) entry which is preliminary data.</text>
</comment>
<dbReference type="SMART" id="SM00458">
    <property type="entry name" value="RICIN"/>
    <property type="match status" value="1"/>
</dbReference>
<dbReference type="AlphaFoldDB" id="A0A7Y5Z3Z2"/>
<proteinExistence type="predicted"/>
<sequence length="628" mass="69721">MKKHKAICAGLFALSVMANAVAASSTTSDTLMIFGELPDAHVALPRYQALSVAAMPEEEFKERLTDDKFSSLAYLDIAAVKDDEAAIEKVTAIFRSGKPVLLKMGYQTTELAKTVSSIFGISSAFDYALFHRVSNSEINVYRLEGYRDEAVLEAVLLLVTELQAQGSYPREEGEFIGLPKLTYNINLQSPNQEMTSVVNIDVIRSAERSQDKKFVSIKTSPTTTRSTKNGITIGGSGPGGSGENLWGAYLPHAYRFTHQLTAEQVVPVLVNSAPASDSRTDFNYSETKTNGFSIGGTLGSEFGGTKAENITYAAKSPFNVNFGLSYSHSKTMSYAFQDYSLIAAQNGSKLTWNAPIDPKLKAVLVDRLTAGMPILTEARMTPMMRSASLESYTLWELPGTYTGAATVSIGGGYDLNRREWWWDRTQVRSLHVTDVYDAAEQYTLDLNSPFLTREMTVLIRSADGVGKCMSENANSGVSLESCAASNVNQLWGLDSENRYVNRASNRCLSVRETDGALITDSCALDNRQQWEWQADRIHSLYNRDWRLYADDSRLKVIPDDSMHFQDTPKNVFNPLNIPWASYPRAPSIHDVMPNHLGPSPQISPEWVDRYQGVDTRQRWRIEILRDGI</sequence>
<name>A0A7Y5Z3Z2_9PSED</name>
<dbReference type="InterPro" id="IPR000772">
    <property type="entry name" value="Ricin_B_lectin"/>
</dbReference>
<evidence type="ECO:0000259" key="2">
    <source>
        <dbReference type="SMART" id="SM00458"/>
    </source>
</evidence>